<proteinExistence type="predicted"/>
<protein>
    <submittedName>
        <fullName evidence="2">Uncharacterized protein</fullName>
    </submittedName>
</protein>
<comment type="caution">
    <text evidence="2">The sequence shown here is derived from an EMBL/GenBank/DDBJ whole genome shotgun (WGS) entry which is preliminary data.</text>
</comment>
<evidence type="ECO:0000256" key="1">
    <source>
        <dbReference type="SAM" id="MobiDB-lite"/>
    </source>
</evidence>
<keyword evidence="3" id="KW-1185">Reference proteome</keyword>
<accession>A0A9D4IWW7</accession>
<feature type="region of interest" description="Disordered" evidence="1">
    <location>
        <begin position="1"/>
        <end position="58"/>
    </location>
</feature>
<reference evidence="2" key="2">
    <citation type="submission" date="2020-11" db="EMBL/GenBank/DDBJ databases">
        <authorList>
            <person name="McCartney M.A."/>
            <person name="Auch B."/>
            <person name="Kono T."/>
            <person name="Mallez S."/>
            <person name="Becker A."/>
            <person name="Gohl D.M."/>
            <person name="Silverstein K.A.T."/>
            <person name="Koren S."/>
            <person name="Bechman K.B."/>
            <person name="Herman A."/>
            <person name="Abrahante J.E."/>
            <person name="Garbe J."/>
        </authorList>
    </citation>
    <scope>NUCLEOTIDE SEQUENCE</scope>
    <source>
        <strain evidence="2">Duluth1</strain>
        <tissue evidence="2">Whole animal</tissue>
    </source>
</reference>
<organism evidence="2 3">
    <name type="scientific">Dreissena polymorpha</name>
    <name type="common">Zebra mussel</name>
    <name type="synonym">Mytilus polymorpha</name>
    <dbReference type="NCBI Taxonomy" id="45954"/>
    <lineage>
        <taxon>Eukaryota</taxon>
        <taxon>Metazoa</taxon>
        <taxon>Spiralia</taxon>
        <taxon>Lophotrochozoa</taxon>
        <taxon>Mollusca</taxon>
        <taxon>Bivalvia</taxon>
        <taxon>Autobranchia</taxon>
        <taxon>Heteroconchia</taxon>
        <taxon>Euheterodonta</taxon>
        <taxon>Imparidentia</taxon>
        <taxon>Neoheterodontei</taxon>
        <taxon>Myida</taxon>
        <taxon>Dreissenoidea</taxon>
        <taxon>Dreissenidae</taxon>
        <taxon>Dreissena</taxon>
    </lineage>
</organism>
<gene>
    <name evidence="2" type="ORF">DPMN_165723</name>
</gene>
<feature type="compositionally biased region" description="Basic and acidic residues" evidence="1">
    <location>
        <begin position="23"/>
        <end position="33"/>
    </location>
</feature>
<dbReference type="Proteomes" id="UP000828390">
    <property type="component" value="Unassembled WGS sequence"/>
</dbReference>
<sequence length="79" mass="8392">MPQSTRKVARNPRPASSSSASASKKEKETRRPSTPENQSMASSTGGKTSTPTMDCSNFTHEMDIDASAIHPEASILAGR</sequence>
<dbReference type="AlphaFoldDB" id="A0A9D4IWW7"/>
<name>A0A9D4IWW7_DREPO</name>
<evidence type="ECO:0000313" key="3">
    <source>
        <dbReference type="Proteomes" id="UP000828390"/>
    </source>
</evidence>
<feature type="compositionally biased region" description="Polar residues" evidence="1">
    <location>
        <begin position="34"/>
        <end position="58"/>
    </location>
</feature>
<dbReference type="EMBL" id="JAIWYP010000008">
    <property type="protein sequence ID" value="KAH3787597.1"/>
    <property type="molecule type" value="Genomic_DNA"/>
</dbReference>
<evidence type="ECO:0000313" key="2">
    <source>
        <dbReference type="EMBL" id="KAH3787597.1"/>
    </source>
</evidence>
<reference evidence="2" key="1">
    <citation type="journal article" date="2019" name="bioRxiv">
        <title>The Genome of the Zebra Mussel, Dreissena polymorpha: A Resource for Invasive Species Research.</title>
        <authorList>
            <person name="McCartney M.A."/>
            <person name="Auch B."/>
            <person name="Kono T."/>
            <person name="Mallez S."/>
            <person name="Zhang Y."/>
            <person name="Obille A."/>
            <person name="Becker A."/>
            <person name="Abrahante J.E."/>
            <person name="Garbe J."/>
            <person name="Badalamenti J.P."/>
            <person name="Herman A."/>
            <person name="Mangelson H."/>
            <person name="Liachko I."/>
            <person name="Sullivan S."/>
            <person name="Sone E.D."/>
            <person name="Koren S."/>
            <person name="Silverstein K.A.T."/>
            <person name="Beckman K.B."/>
            <person name="Gohl D.M."/>
        </authorList>
    </citation>
    <scope>NUCLEOTIDE SEQUENCE</scope>
    <source>
        <strain evidence="2">Duluth1</strain>
        <tissue evidence="2">Whole animal</tissue>
    </source>
</reference>